<dbReference type="Pfam" id="PF00460">
    <property type="entry name" value="Flg_bb_rod"/>
    <property type="match status" value="1"/>
</dbReference>
<reference evidence="8 9" key="1">
    <citation type="submission" date="2005-11" db="EMBL/GenBank/DDBJ databases">
        <title>The complete genome sequence of Lawsonia intracellularis: the causative agent of proliferative enteropathy.</title>
        <authorList>
            <person name="Kaur K."/>
            <person name="Zhang Q."/>
            <person name="Beckler D."/>
            <person name="Munir S."/>
            <person name="Li L."/>
            <person name="Kinsley K."/>
            <person name="Herron L."/>
            <person name="Peterson A."/>
            <person name="May B."/>
            <person name="Singh S."/>
            <person name="Gebhart C."/>
            <person name="Kapur V."/>
        </authorList>
    </citation>
    <scope>NUCLEOTIDE SEQUENCE [LARGE SCALE GENOMIC DNA]</scope>
    <source>
        <strain evidence="8 9">PHE/MN1-00</strain>
    </source>
</reference>
<evidence type="ECO:0000259" key="5">
    <source>
        <dbReference type="Pfam" id="PF00460"/>
    </source>
</evidence>
<feature type="domain" description="Flagellar basal body rod protein N-terminal" evidence="5">
    <location>
        <begin position="17"/>
        <end position="35"/>
    </location>
</feature>
<keyword evidence="8" id="KW-0966">Cell projection</keyword>
<dbReference type="InterPro" id="IPR053967">
    <property type="entry name" value="LlgE_F_G-like_D1"/>
</dbReference>
<dbReference type="KEGG" id="lip:LI0740"/>
<dbReference type="eggNOG" id="COG4786">
    <property type="taxonomic scope" value="Bacteria"/>
</dbReference>
<evidence type="ECO:0000259" key="7">
    <source>
        <dbReference type="Pfam" id="PF22692"/>
    </source>
</evidence>
<dbReference type="Proteomes" id="UP000002430">
    <property type="component" value="Chromosome"/>
</dbReference>
<keyword evidence="9" id="KW-1185">Reference proteome</keyword>
<evidence type="ECO:0000313" key="8">
    <source>
        <dbReference type="EMBL" id="CAJ54794.1"/>
    </source>
</evidence>
<dbReference type="PANTHER" id="PTHR30435:SF19">
    <property type="entry name" value="FLAGELLAR BASAL-BODY ROD PROTEIN FLGG"/>
    <property type="match status" value="1"/>
</dbReference>
<evidence type="ECO:0000256" key="1">
    <source>
        <dbReference type="ARBA" id="ARBA00004117"/>
    </source>
</evidence>
<dbReference type="PANTHER" id="PTHR30435">
    <property type="entry name" value="FLAGELLAR PROTEIN"/>
    <property type="match status" value="1"/>
</dbReference>
<keyword evidence="8" id="KW-0969">Cilium</keyword>
<dbReference type="EMBL" id="AM180252">
    <property type="protein sequence ID" value="CAJ54794.1"/>
    <property type="molecule type" value="Genomic_DNA"/>
</dbReference>
<dbReference type="InterPro" id="IPR037925">
    <property type="entry name" value="FlgE/F/G-like"/>
</dbReference>
<protein>
    <submittedName>
        <fullName evidence="8">Flagellar basal body rod protein</fullName>
    </submittedName>
</protein>
<dbReference type="RefSeq" id="WP_011526823.1">
    <property type="nucleotide sequence ID" value="NC_008011.1"/>
</dbReference>
<dbReference type="STRING" id="363253.LI0740"/>
<dbReference type="Pfam" id="PF22692">
    <property type="entry name" value="LlgE_F_G_D1"/>
    <property type="match status" value="1"/>
</dbReference>
<dbReference type="HOGENOM" id="CLU_013687_0_0_7"/>
<keyword evidence="3 4" id="KW-0975">Bacterial flagellum</keyword>
<dbReference type="InterPro" id="IPR020013">
    <property type="entry name" value="Flagellar_FlgE/F/G"/>
</dbReference>
<feature type="domain" description="Flagellar basal-body/hook protein C-terminal" evidence="6">
    <location>
        <begin position="214"/>
        <end position="255"/>
    </location>
</feature>
<dbReference type="InterPro" id="IPR012836">
    <property type="entry name" value="FlgF"/>
</dbReference>
<comment type="similarity">
    <text evidence="2 4">Belongs to the flagella basal body rod proteins family.</text>
</comment>
<dbReference type="NCBIfam" id="TIGR02490">
    <property type="entry name" value="flgF"/>
    <property type="match status" value="1"/>
</dbReference>
<accession>Q1MQD3</accession>
<dbReference type="GO" id="GO:0030694">
    <property type="term" value="C:bacterial-type flagellum basal body, rod"/>
    <property type="evidence" value="ECO:0007669"/>
    <property type="project" value="InterPro"/>
</dbReference>
<dbReference type="InterPro" id="IPR001444">
    <property type="entry name" value="Flag_bb_rod_N"/>
</dbReference>
<dbReference type="GO" id="GO:0071978">
    <property type="term" value="P:bacterial-type flagellum-dependent swarming motility"/>
    <property type="evidence" value="ECO:0007669"/>
    <property type="project" value="TreeGrafter"/>
</dbReference>
<feature type="domain" description="Flagellar hook protein FlgE/F/G-like D1" evidence="7">
    <location>
        <begin position="99"/>
        <end position="164"/>
    </location>
</feature>
<keyword evidence="8" id="KW-0282">Flagellum</keyword>
<name>Q1MQD3_LAWIP</name>
<dbReference type="NCBIfam" id="TIGR03506">
    <property type="entry name" value="FlgEFG_subfam"/>
    <property type="match status" value="2"/>
</dbReference>
<evidence type="ECO:0000256" key="2">
    <source>
        <dbReference type="ARBA" id="ARBA00009677"/>
    </source>
</evidence>
<dbReference type="InterPro" id="IPR010930">
    <property type="entry name" value="Flg_bb/hook_C_dom"/>
</dbReference>
<dbReference type="Pfam" id="PF06429">
    <property type="entry name" value="Flg_bbr_C"/>
    <property type="match status" value="1"/>
</dbReference>
<dbReference type="AlphaFoldDB" id="Q1MQD3"/>
<comment type="subcellular location">
    <subcellularLocation>
        <location evidence="1 4">Bacterial flagellum basal body</location>
    </subcellularLocation>
</comment>
<proteinExistence type="inferred from homology"/>
<sequence>MQQAKFSGLFAALSAEHRMNFIANNLANVNTAGYKQDKLAFKDTMIQFAHDQIREPIATVRSKPLFPEPNNAARVRIAVSNTDFAQGSMQFTGNPLDFAITGENGFFRIQSPQGNYLTRNGSFVLDATGQLVTKQGWPVLGDGGPITIPEGTKKISITPDGRIFADDAEVGTIQFVSLDDVKKLEKVGANLYRPKEGLEIIEGNANETGAIINQGFLESSNVNVVEEMVKMIEVNRQFDAYQKVMQTSDSLDREAYSKVGRTSR</sequence>
<gene>
    <name evidence="8" type="primary">flgF</name>
    <name evidence="8" type="ordered locus">LI0740</name>
</gene>
<dbReference type="OrthoDB" id="9804559at2"/>
<organism evidence="8 9">
    <name type="scientific">Lawsonia intracellularis (strain PHE/MN1-00)</name>
    <dbReference type="NCBI Taxonomy" id="363253"/>
    <lineage>
        <taxon>Bacteria</taxon>
        <taxon>Pseudomonadati</taxon>
        <taxon>Thermodesulfobacteriota</taxon>
        <taxon>Desulfovibrionia</taxon>
        <taxon>Desulfovibrionales</taxon>
        <taxon>Desulfovibrionaceae</taxon>
        <taxon>Lawsonia</taxon>
    </lineage>
</organism>
<evidence type="ECO:0000256" key="3">
    <source>
        <dbReference type="ARBA" id="ARBA00023143"/>
    </source>
</evidence>
<evidence type="ECO:0000259" key="6">
    <source>
        <dbReference type="Pfam" id="PF06429"/>
    </source>
</evidence>
<evidence type="ECO:0000313" key="9">
    <source>
        <dbReference type="Proteomes" id="UP000002430"/>
    </source>
</evidence>
<dbReference type="SUPFAM" id="SSF117143">
    <property type="entry name" value="Flagellar hook protein flgE"/>
    <property type="match status" value="1"/>
</dbReference>
<evidence type="ECO:0000256" key="4">
    <source>
        <dbReference type="RuleBase" id="RU362116"/>
    </source>
</evidence>